<dbReference type="Proteomes" id="UP001516464">
    <property type="component" value="Unassembled WGS sequence"/>
</dbReference>
<feature type="chain" id="PRO_5046024864" evidence="7">
    <location>
        <begin position="19"/>
        <end position="723"/>
    </location>
</feature>
<comment type="caution">
    <text evidence="8">The sequence shown here is derived from an EMBL/GenBank/DDBJ whole genome shotgun (WGS) entry which is preliminary data.</text>
</comment>
<name>A0ABQ7HWY0_9MICR</name>
<keyword evidence="5" id="KW-0175">Coiled coil</keyword>
<feature type="compositionally biased region" description="Acidic residues" evidence="6">
    <location>
        <begin position="673"/>
        <end position="715"/>
    </location>
</feature>
<evidence type="ECO:0000313" key="9">
    <source>
        <dbReference type="Proteomes" id="UP001516464"/>
    </source>
</evidence>
<dbReference type="EMBL" id="SBIQ01000212">
    <property type="protein sequence ID" value="KAF7682615.1"/>
    <property type="molecule type" value="Genomic_DNA"/>
</dbReference>
<dbReference type="Gene3D" id="3.30.230.80">
    <property type="match status" value="1"/>
</dbReference>
<dbReference type="InterPro" id="IPR036890">
    <property type="entry name" value="HATPase_C_sf"/>
</dbReference>
<proteinExistence type="inferred from homology"/>
<dbReference type="InterPro" id="IPR001404">
    <property type="entry name" value="Hsp90_fam"/>
</dbReference>
<dbReference type="Gene3D" id="1.20.120.790">
    <property type="entry name" value="Heat shock protein 90, C-terminal domain"/>
    <property type="match status" value="1"/>
</dbReference>
<feature type="region of interest" description="Disordered" evidence="6">
    <location>
        <begin position="673"/>
        <end position="723"/>
    </location>
</feature>
<comment type="similarity">
    <text evidence="1">Belongs to the heat shock protein 90 family.</text>
</comment>
<feature type="coiled-coil region" evidence="5">
    <location>
        <begin position="501"/>
        <end position="530"/>
    </location>
</feature>
<dbReference type="Pfam" id="PF00183">
    <property type="entry name" value="HSP90"/>
    <property type="match status" value="1"/>
</dbReference>
<keyword evidence="3" id="KW-0067">ATP-binding</keyword>
<dbReference type="SUPFAM" id="SSF110942">
    <property type="entry name" value="HSP90 C-terminal domain"/>
    <property type="match status" value="1"/>
</dbReference>
<keyword evidence="7" id="KW-0732">Signal</keyword>
<organism evidence="8 9">
    <name type="scientific">Astathelohania contejeani</name>
    <dbReference type="NCBI Taxonomy" id="164912"/>
    <lineage>
        <taxon>Eukaryota</taxon>
        <taxon>Fungi</taxon>
        <taxon>Fungi incertae sedis</taxon>
        <taxon>Microsporidia</taxon>
        <taxon>Astathelohaniidae</taxon>
        <taxon>Astathelohania</taxon>
    </lineage>
</organism>
<evidence type="ECO:0000256" key="6">
    <source>
        <dbReference type="SAM" id="MobiDB-lite"/>
    </source>
</evidence>
<evidence type="ECO:0000256" key="3">
    <source>
        <dbReference type="ARBA" id="ARBA00022840"/>
    </source>
</evidence>
<dbReference type="Gene3D" id="3.30.565.10">
    <property type="entry name" value="Histidine kinase-like ATPase, C-terminal domain"/>
    <property type="match status" value="1"/>
</dbReference>
<keyword evidence="9" id="KW-1185">Reference proteome</keyword>
<protein>
    <submittedName>
        <fullName evidence="8">Chaperone protein HtpG</fullName>
    </submittedName>
</protein>
<dbReference type="PANTHER" id="PTHR11528">
    <property type="entry name" value="HEAT SHOCK PROTEIN 90 FAMILY MEMBER"/>
    <property type="match status" value="1"/>
</dbReference>
<evidence type="ECO:0000256" key="5">
    <source>
        <dbReference type="SAM" id="Coils"/>
    </source>
</evidence>
<evidence type="ECO:0000256" key="2">
    <source>
        <dbReference type="ARBA" id="ARBA00022741"/>
    </source>
</evidence>
<dbReference type="SUPFAM" id="SSF55874">
    <property type="entry name" value="ATPase domain of HSP90 chaperone/DNA topoisomerase II/histidine kinase"/>
    <property type="match status" value="1"/>
</dbReference>
<evidence type="ECO:0000256" key="1">
    <source>
        <dbReference type="ARBA" id="ARBA00008239"/>
    </source>
</evidence>
<accession>A0ABQ7HWY0</accession>
<keyword evidence="4" id="KW-0143">Chaperone</keyword>
<dbReference type="PIRSF" id="PIRSF002583">
    <property type="entry name" value="Hsp90"/>
    <property type="match status" value="1"/>
</dbReference>
<evidence type="ECO:0000313" key="8">
    <source>
        <dbReference type="EMBL" id="KAF7682615.1"/>
    </source>
</evidence>
<sequence length="723" mass="82811">MRLFVILALATCEKLIENAMQHVADNPKHYTMSIDPQLINNITTRLLRSDSSFIKELISNSIDANTKLVMETGNEHADYNKHIRISLEGRTLIIEDQGVGMSDTEIRNFIGSLGGSGTRALNSNDLIGKFGMGFYSVFFVANRVVLETRRHDSTQGWRFTHSMNEIEYTLEPIEKEKHGTKVILSLKDEFMIDEKMIENWVNENILNDGSNTHYKIQLVVNEKEKEEEEKEGEEKISEVVDGVKTLKLTPWSDSNDEAILDPIFRDRFNKYAKLIACRKISFSISQKAEINVTTNFDALVFIPEIHDMKMFGMEEKGKMEVFVGGARVHDPHLEKIPELLKPMYFIIKSSDALLSSTREEFVKGTFPSFFNSLQSKIIEVIYSMIHDEKTRAKTIEGYESYIKKAFLEMKREGGASHKLQVKLAGIMPFETPTGFEILKNMEGKEIYYTTVPILLARLRNGIIHPMFDGIKESVFFCNGIVDEQVLSVLKDYEGRKIKNIAVGYKKEEKKEEEEKEAEKEENEVKEEEKIDEAFLSFIKDTLKSYVSDVVPSTRLTSHPFSLQVGENAMSSSFKSILGANSITNSPFRSIFDTKPVLEVNMASKELKKLEELSKSNEALCKSLLNQYLVATSLVCNIDLYDKVGGYFSIVNSIRRNLGMEEIIDIIEEEEIKEDESVKEDELSEEEIKEDELSEDEIKEEDNIKEEEIKEEEIKEEDNIKEEL</sequence>
<reference evidence="8 9" key="1">
    <citation type="submission" date="2019-01" db="EMBL/GenBank/DDBJ databases">
        <title>Genomes sequencing and comparative genomics of infectious freshwater microsporidia, Cucumispora dikerogammari and Thelohania contejeani.</title>
        <authorList>
            <person name="Cormier A."/>
            <person name="Giraud I."/>
            <person name="Wattier R."/>
            <person name="Teixeira M."/>
            <person name="Grandjean F."/>
            <person name="Rigaud T."/>
            <person name="Cordaux R."/>
        </authorList>
    </citation>
    <scope>NUCLEOTIDE SEQUENCE [LARGE SCALE GENOMIC DNA]</scope>
    <source>
        <strain evidence="8">T1</strain>
        <tissue evidence="8">Spores</tissue>
    </source>
</reference>
<dbReference type="SUPFAM" id="SSF54211">
    <property type="entry name" value="Ribosomal protein S5 domain 2-like"/>
    <property type="match status" value="1"/>
</dbReference>
<dbReference type="InterPro" id="IPR037196">
    <property type="entry name" value="HSP90_C"/>
</dbReference>
<evidence type="ECO:0000256" key="4">
    <source>
        <dbReference type="ARBA" id="ARBA00023186"/>
    </source>
</evidence>
<gene>
    <name evidence="8" type="primary">htpG</name>
    <name evidence="8" type="ORF">TCON_2168</name>
</gene>
<keyword evidence="2" id="KW-0547">Nucleotide-binding</keyword>
<feature type="signal peptide" evidence="7">
    <location>
        <begin position="1"/>
        <end position="18"/>
    </location>
</feature>
<dbReference type="InterPro" id="IPR020568">
    <property type="entry name" value="Ribosomal_Su5_D2-typ_SF"/>
</dbReference>
<dbReference type="Pfam" id="PF13589">
    <property type="entry name" value="HATPase_c_3"/>
    <property type="match status" value="1"/>
</dbReference>
<evidence type="ECO:0000256" key="7">
    <source>
        <dbReference type="SAM" id="SignalP"/>
    </source>
</evidence>